<accession>A0A0F5JUN1</accession>
<reference evidence="1 2" key="1">
    <citation type="submission" date="2015-03" db="EMBL/GenBank/DDBJ databases">
        <title>Draft Genome Sequence of Burkholderia andropogonis type strain ICMP2807, isolated from Sorghum bicolor.</title>
        <authorList>
            <person name="Lopes-Santos L."/>
            <person name="Castro D.B."/>
            <person name="Ottoboni L.M."/>
            <person name="Park D."/>
            <person name="Weirc B.S."/>
            <person name="Destefano S.A."/>
        </authorList>
    </citation>
    <scope>NUCLEOTIDE SEQUENCE [LARGE SCALE GENOMIC DNA]</scope>
    <source>
        <strain evidence="1 2">ICMP2807</strain>
    </source>
</reference>
<evidence type="ECO:0000313" key="2">
    <source>
        <dbReference type="Proteomes" id="UP000033618"/>
    </source>
</evidence>
<dbReference type="AlphaFoldDB" id="A0A0F5JUN1"/>
<organism evidence="1 2">
    <name type="scientific">Robbsia andropogonis</name>
    <dbReference type="NCBI Taxonomy" id="28092"/>
    <lineage>
        <taxon>Bacteria</taxon>
        <taxon>Pseudomonadati</taxon>
        <taxon>Pseudomonadota</taxon>
        <taxon>Betaproteobacteria</taxon>
        <taxon>Burkholderiales</taxon>
        <taxon>Burkholderiaceae</taxon>
        <taxon>Robbsia</taxon>
    </lineage>
</organism>
<dbReference type="PATRIC" id="fig|28092.6.peg.5327"/>
<keyword evidence="2" id="KW-1185">Reference proteome</keyword>
<comment type="caution">
    <text evidence="1">The sequence shown here is derived from an EMBL/GenBank/DDBJ whole genome shotgun (WGS) entry which is preliminary data.</text>
</comment>
<dbReference type="STRING" id="28092.WM40_22640"/>
<dbReference type="Proteomes" id="UP000033618">
    <property type="component" value="Unassembled WGS sequence"/>
</dbReference>
<dbReference type="RefSeq" id="WP_046154060.1">
    <property type="nucleotide sequence ID" value="NZ_CADFGU010000001.1"/>
</dbReference>
<protein>
    <submittedName>
        <fullName evidence="1">Uncharacterized protein</fullName>
    </submittedName>
</protein>
<gene>
    <name evidence="1" type="ORF">WM40_22640</name>
</gene>
<name>A0A0F5JUN1_9BURK</name>
<dbReference type="EMBL" id="LAQU01000039">
    <property type="protein sequence ID" value="KKB61541.1"/>
    <property type="molecule type" value="Genomic_DNA"/>
</dbReference>
<evidence type="ECO:0000313" key="1">
    <source>
        <dbReference type="EMBL" id="KKB61541.1"/>
    </source>
</evidence>
<sequence length="99" mass="9977">MSTLQPFSPANTVPIAATTSSQNFALDPSALWDQVRLVNMTTGVVYVLMSKNAADIVSAANGVPLLAGTAEVFTKGDATRIAVIAASAGNLAATLGNGV</sequence>
<proteinExistence type="predicted"/>